<dbReference type="PRINTS" id="PR00176">
    <property type="entry name" value="NANEUSMPORT"/>
</dbReference>
<feature type="transmembrane region" description="Helical" evidence="6">
    <location>
        <begin position="90"/>
        <end position="114"/>
    </location>
</feature>
<feature type="transmembrane region" description="Helical" evidence="6">
    <location>
        <begin position="12"/>
        <end position="32"/>
    </location>
</feature>
<evidence type="ECO:0000256" key="4">
    <source>
        <dbReference type="ARBA" id="ARBA00022989"/>
    </source>
</evidence>
<keyword evidence="5 6" id="KW-0472">Membrane</keyword>
<feature type="transmembrane region" description="Helical" evidence="6">
    <location>
        <begin position="144"/>
        <end position="163"/>
    </location>
</feature>
<gene>
    <name evidence="7" type="ORF">NCTC12112_02509</name>
</gene>
<dbReference type="CDD" id="cd10336">
    <property type="entry name" value="SLC6sbd_Tyt1-Like"/>
    <property type="match status" value="1"/>
</dbReference>
<feature type="transmembrane region" description="Helical" evidence="6">
    <location>
        <begin position="410"/>
        <end position="436"/>
    </location>
</feature>
<dbReference type="RefSeq" id="WP_005980956.1">
    <property type="nucleotide sequence ID" value="NZ_BAABXY010000001.1"/>
</dbReference>
<feature type="transmembrane region" description="Helical" evidence="6">
    <location>
        <begin position="297"/>
        <end position="320"/>
    </location>
</feature>
<dbReference type="InterPro" id="IPR000175">
    <property type="entry name" value="Na/ntran_symport"/>
</dbReference>
<comment type="subcellular location">
    <subcellularLocation>
        <location evidence="1">Membrane</location>
        <topology evidence="1">Multi-pass membrane protein</topology>
    </subcellularLocation>
</comment>
<evidence type="ECO:0000256" key="3">
    <source>
        <dbReference type="ARBA" id="ARBA00022692"/>
    </source>
</evidence>
<name>A0AAX2JD46_9FUSO</name>
<dbReference type="PROSITE" id="PS50267">
    <property type="entry name" value="NA_NEUROTRAN_SYMP_3"/>
    <property type="match status" value="1"/>
</dbReference>
<dbReference type="GeneID" id="78453789"/>
<feature type="transmembrane region" description="Helical" evidence="6">
    <location>
        <begin position="258"/>
        <end position="277"/>
    </location>
</feature>
<dbReference type="SUPFAM" id="SSF161070">
    <property type="entry name" value="SNF-like"/>
    <property type="match status" value="1"/>
</dbReference>
<feature type="transmembrane region" description="Helical" evidence="6">
    <location>
        <begin position="38"/>
        <end position="61"/>
    </location>
</feature>
<dbReference type="GO" id="GO:0016020">
    <property type="term" value="C:membrane"/>
    <property type="evidence" value="ECO:0007669"/>
    <property type="project" value="UniProtKB-SubCell"/>
</dbReference>
<proteinExistence type="predicted"/>
<evidence type="ECO:0000256" key="5">
    <source>
        <dbReference type="ARBA" id="ARBA00023136"/>
    </source>
</evidence>
<dbReference type="AlphaFoldDB" id="A0AAX2JD46"/>
<reference evidence="7 8" key="1">
    <citation type="submission" date="2018-06" db="EMBL/GenBank/DDBJ databases">
        <authorList>
            <consortium name="Pathogen Informatics"/>
            <person name="Doyle S."/>
        </authorList>
    </citation>
    <scope>NUCLEOTIDE SEQUENCE [LARGE SCALE GENOMIC DNA]</scope>
    <source>
        <strain evidence="7 8">NCTC12112</strain>
    </source>
</reference>
<feature type="transmembrane region" description="Helical" evidence="6">
    <location>
        <begin position="175"/>
        <end position="195"/>
    </location>
</feature>
<evidence type="ECO:0000256" key="2">
    <source>
        <dbReference type="ARBA" id="ARBA00022448"/>
    </source>
</evidence>
<dbReference type="KEGG" id="ful:C4N20_03130"/>
<feature type="transmembrane region" description="Helical" evidence="6">
    <location>
        <begin position="369"/>
        <end position="389"/>
    </location>
</feature>
<feature type="transmembrane region" description="Helical" evidence="6">
    <location>
        <begin position="215"/>
        <end position="237"/>
    </location>
</feature>
<organism evidence="7 8">
    <name type="scientific">Fusobacterium ulcerans</name>
    <dbReference type="NCBI Taxonomy" id="861"/>
    <lineage>
        <taxon>Bacteria</taxon>
        <taxon>Fusobacteriati</taxon>
        <taxon>Fusobacteriota</taxon>
        <taxon>Fusobacteriia</taxon>
        <taxon>Fusobacteriales</taxon>
        <taxon>Fusobacteriaceae</taxon>
        <taxon>Fusobacterium</taxon>
    </lineage>
</organism>
<dbReference type="Pfam" id="PF00209">
    <property type="entry name" value="SNF"/>
    <property type="match status" value="2"/>
</dbReference>
<evidence type="ECO:0000313" key="8">
    <source>
        <dbReference type="Proteomes" id="UP000249008"/>
    </source>
</evidence>
<accession>A0AAX2JD46</accession>
<evidence type="ECO:0000256" key="1">
    <source>
        <dbReference type="ARBA" id="ARBA00004141"/>
    </source>
</evidence>
<evidence type="ECO:0000256" key="6">
    <source>
        <dbReference type="SAM" id="Phobius"/>
    </source>
</evidence>
<keyword evidence="2" id="KW-0813">Transport</keyword>
<protein>
    <submittedName>
        <fullName evidence="7">Na+-dependent transporters of the SNF family</fullName>
    </submittedName>
</protein>
<dbReference type="PANTHER" id="PTHR42948:SF1">
    <property type="entry name" value="TRANSPORTER"/>
    <property type="match status" value="1"/>
</dbReference>
<sequence length="437" mass="47391">MSEKRESFTGKIGFMLSCVGAAIGLGNIWLFSWKLGKYGGAAFLIPYFIFIALFAVVGLVGEISFGRMMKKGIFGLPEIIKNTKIPFKKCLPVIPIISVTGVFIFYVIVFGWVIRYFFSYLTGAINHVEYGEYFGQLAGQTASIPWHVIGIVFSVVVISLGVVKGIEKINKIIMPLMFVIFLGLMVRSLTLPNAITGVHFLLQPDWSMLKDPMTWIMALGQAFFTVGLSGSALLVYGSYLGDDVNIFESVVQTCFLDTMAALMAGFIIIPAAFAFGLDAGAGPSLLFITIPAIFSHIPGGTFLGGIFFLSVIFAALSSAINQLEVPVESVMDRFGFSRKKSAVVVGVVALAIGLVLDLNMNYFGKFADFVSVILIPLGAVISLGIYFYCIDKNKVIAEINKGSNFKTGSIIVWFGRYIFIPGTVIIIILGLIYGGIG</sequence>
<dbReference type="Proteomes" id="UP000249008">
    <property type="component" value="Chromosome 1"/>
</dbReference>
<dbReference type="EMBL" id="LS483487">
    <property type="protein sequence ID" value="SQJ10923.1"/>
    <property type="molecule type" value="Genomic_DNA"/>
</dbReference>
<dbReference type="InterPro" id="IPR047218">
    <property type="entry name" value="YocR/YhdH-like"/>
</dbReference>
<dbReference type="PANTHER" id="PTHR42948">
    <property type="entry name" value="TRANSPORTER"/>
    <property type="match status" value="1"/>
</dbReference>
<dbReference type="NCBIfam" id="NF037979">
    <property type="entry name" value="Na_transp"/>
    <property type="match status" value="1"/>
</dbReference>
<keyword evidence="3 6" id="KW-0812">Transmembrane</keyword>
<dbReference type="InterPro" id="IPR037272">
    <property type="entry name" value="SNS_sf"/>
</dbReference>
<feature type="transmembrane region" description="Helical" evidence="6">
    <location>
        <begin position="341"/>
        <end position="363"/>
    </location>
</feature>
<keyword evidence="4 6" id="KW-1133">Transmembrane helix</keyword>
<evidence type="ECO:0000313" key="7">
    <source>
        <dbReference type="EMBL" id="SQJ10923.1"/>
    </source>
</evidence>